<organism evidence="1 3">
    <name type="scientific">Methylobacterium oxalidis</name>
    <dbReference type="NCBI Taxonomy" id="944322"/>
    <lineage>
        <taxon>Bacteria</taxon>
        <taxon>Pseudomonadati</taxon>
        <taxon>Pseudomonadota</taxon>
        <taxon>Alphaproteobacteria</taxon>
        <taxon>Hyphomicrobiales</taxon>
        <taxon>Methylobacteriaceae</taxon>
        <taxon>Methylobacterium</taxon>
    </lineage>
</organism>
<dbReference type="OrthoDB" id="7998964at2"/>
<reference evidence="1 3" key="3">
    <citation type="submission" date="2019-07" db="EMBL/GenBank/DDBJ databases">
        <title>Whole genome shotgun sequence of Methylobacterium oxalidis NBRC 107715.</title>
        <authorList>
            <person name="Hosoyama A."/>
            <person name="Uohara A."/>
            <person name="Ohji S."/>
            <person name="Ichikawa N."/>
        </authorList>
    </citation>
    <scope>NUCLEOTIDE SEQUENCE [LARGE SCALE GENOMIC DNA]</scope>
    <source>
        <strain evidence="1 3">NBRC 107715</strain>
    </source>
</reference>
<dbReference type="EMBL" id="BJZU01000105">
    <property type="protein sequence ID" value="GEP06533.1"/>
    <property type="molecule type" value="Genomic_DNA"/>
</dbReference>
<dbReference type="Proteomes" id="UP000321960">
    <property type="component" value="Unassembled WGS sequence"/>
</dbReference>
<name>A0A512J9A9_9HYPH</name>
<dbReference type="EMBL" id="BSPK01000031">
    <property type="protein sequence ID" value="GLS63889.1"/>
    <property type="molecule type" value="Genomic_DNA"/>
</dbReference>
<gene>
    <name evidence="2" type="ORF">GCM10007888_22700</name>
    <name evidence="1" type="ORF">MOX02_45710</name>
</gene>
<protein>
    <submittedName>
        <fullName evidence="1">Uncharacterized protein</fullName>
    </submittedName>
</protein>
<reference evidence="2" key="4">
    <citation type="submission" date="2023-01" db="EMBL/GenBank/DDBJ databases">
        <title>Draft genome sequence of Methylobacterium oxalidis strain NBRC 107715.</title>
        <authorList>
            <person name="Sun Q."/>
            <person name="Mori K."/>
        </authorList>
    </citation>
    <scope>NUCLEOTIDE SEQUENCE</scope>
    <source>
        <strain evidence="2">NBRC 107715</strain>
    </source>
</reference>
<dbReference type="RefSeq" id="WP_147028069.1">
    <property type="nucleotide sequence ID" value="NZ_BJZU01000105.1"/>
</dbReference>
<evidence type="ECO:0000313" key="3">
    <source>
        <dbReference type="Proteomes" id="UP000321960"/>
    </source>
</evidence>
<dbReference type="Proteomes" id="UP001156856">
    <property type="component" value="Unassembled WGS sequence"/>
</dbReference>
<evidence type="ECO:0000313" key="4">
    <source>
        <dbReference type="Proteomes" id="UP001156856"/>
    </source>
</evidence>
<evidence type="ECO:0000313" key="2">
    <source>
        <dbReference type="EMBL" id="GLS63889.1"/>
    </source>
</evidence>
<accession>A0A512J9A9</accession>
<comment type="caution">
    <text evidence="1">The sequence shown here is derived from an EMBL/GenBank/DDBJ whole genome shotgun (WGS) entry which is preliminary data.</text>
</comment>
<reference evidence="2" key="1">
    <citation type="journal article" date="2014" name="Int. J. Syst. Evol. Microbiol.">
        <title>Complete genome of a new Firmicutes species belonging to the dominant human colonic microbiota ('Ruminococcus bicirculans') reveals two chromosomes and a selective capacity to utilize plant glucans.</title>
        <authorList>
            <consortium name="NISC Comparative Sequencing Program"/>
            <person name="Wegmann U."/>
            <person name="Louis P."/>
            <person name="Goesmann A."/>
            <person name="Henrissat B."/>
            <person name="Duncan S.H."/>
            <person name="Flint H.J."/>
        </authorList>
    </citation>
    <scope>NUCLEOTIDE SEQUENCE</scope>
    <source>
        <strain evidence="2">NBRC 107715</strain>
    </source>
</reference>
<reference evidence="4" key="2">
    <citation type="journal article" date="2019" name="Int. J. Syst. Evol. Microbiol.">
        <title>The Global Catalogue of Microorganisms (GCM) 10K type strain sequencing project: providing services to taxonomists for standard genome sequencing and annotation.</title>
        <authorList>
            <consortium name="The Broad Institute Genomics Platform"/>
            <consortium name="The Broad Institute Genome Sequencing Center for Infectious Disease"/>
            <person name="Wu L."/>
            <person name="Ma J."/>
        </authorList>
    </citation>
    <scope>NUCLEOTIDE SEQUENCE [LARGE SCALE GENOMIC DNA]</scope>
    <source>
        <strain evidence="4">NBRC 107715</strain>
    </source>
</reference>
<dbReference type="AlphaFoldDB" id="A0A512J9A9"/>
<sequence>MADPLDQDPVHDAIEALRAAGRTVMPAEGGPGLYRVDHGPEMTGADVLAMAIGMGLLDGPDEIE</sequence>
<keyword evidence="4" id="KW-1185">Reference proteome</keyword>
<evidence type="ECO:0000313" key="1">
    <source>
        <dbReference type="EMBL" id="GEP06533.1"/>
    </source>
</evidence>
<proteinExistence type="predicted"/>